<proteinExistence type="predicted"/>
<evidence type="ECO:0000313" key="2">
    <source>
        <dbReference type="EMBL" id="KAG9189876.1"/>
    </source>
</evidence>
<comment type="caution">
    <text evidence="2">The sequence shown here is derived from an EMBL/GenBank/DDBJ whole genome shotgun (WGS) entry which is preliminary data.</text>
</comment>
<feature type="region of interest" description="Disordered" evidence="1">
    <location>
        <begin position="284"/>
        <end position="307"/>
    </location>
</feature>
<evidence type="ECO:0000256" key="1">
    <source>
        <dbReference type="SAM" id="MobiDB-lite"/>
    </source>
</evidence>
<dbReference type="EMBL" id="JAANER010000005">
    <property type="protein sequence ID" value="KAG9189876.1"/>
    <property type="molecule type" value="Genomic_DNA"/>
</dbReference>
<protein>
    <submittedName>
        <fullName evidence="2">Uncharacterized protein</fullName>
    </submittedName>
</protein>
<accession>A0AAD4FHT7</accession>
<gene>
    <name evidence="2" type="ORF">G6011_06744</name>
</gene>
<reference evidence="2" key="1">
    <citation type="submission" date="2021-07" db="EMBL/GenBank/DDBJ databases">
        <title>Genome Resource of American Ginseng Black Spot Pathogen Alternaria panax.</title>
        <authorList>
            <person name="Qiu C."/>
            <person name="Wang W."/>
            <person name="Liu Z."/>
        </authorList>
    </citation>
    <scope>NUCLEOTIDE SEQUENCE</scope>
    <source>
        <strain evidence="2">BNCC115425</strain>
    </source>
</reference>
<keyword evidence="3" id="KW-1185">Reference proteome</keyword>
<feature type="compositionally biased region" description="Polar residues" evidence="1">
    <location>
        <begin position="152"/>
        <end position="171"/>
    </location>
</feature>
<name>A0AAD4FHT7_9PLEO</name>
<dbReference type="Proteomes" id="UP001199106">
    <property type="component" value="Unassembled WGS sequence"/>
</dbReference>
<sequence>MSTTSDDDSDCGCPLAIANSEEMSTTSDGTFATANEQSSDDYLATGKSGIYTRPSEIHGEVLIYRKEIEPMMEEWISGQSHEDLHSVDMAGKHGIRIPGFLFVPNEIEKRLFILWKQPDEREIVTSLKFEQCNLPSTMMEDQASEAHVPHLSEQSEQVKSEQTGFSLQSGPPAQEARNTGERISFTARQVEILTWNLTIGGDYIVLQRLSSADLRPEAFTRRCLRFTANSVIETKRHQKVLQIRFLRCESVPGTALGSHLPGDAAREYIQDTAYHIARPLLVEREHDNDDTESEHEDENDAEFQEQV</sequence>
<evidence type="ECO:0000313" key="3">
    <source>
        <dbReference type="Proteomes" id="UP001199106"/>
    </source>
</evidence>
<feature type="region of interest" description="Disordered" evidence="1">
    <location>
        <begin position="143"/>
        <end position="180"/>
    </location>
</feature>
<feature type="compositionally biased region" description="Acidic residues" evidence="1">
    <location>
        <begin position="288"/>
        <end position="307"/>
    </location>
</feature>
<organism evidence="2 3">
    <name type="scientific">Alternaria panax</name>
    <dbReference type="NCBI Taxonomy" id="48097"/>
    <lineage>
        <taxon>Eukaryota</taxon>
        <taxon>Fungi</taxon>
        <taxon>Dikarya</taxon>
        <taxon>Ascomycota</taxon>
        <taxon>Pezizomycotina</taxon>
        <taxon>Dothideomycetes</taxon>
        <taxon>Pleosporomycetidae</taxon>
        <taxon>Pleosporales</taxon>
        <taxon>Pleosporineae</taxon>
        <taxon>Pleosporaceae</taxon>
        <taxon>Alternaria</taxon>
        <taxon>Alternaria sect. Panax</taxon>
    </lineage>
</organism>
<dbReference type="AlphaFoldDB" id="A0AAD4FHT7"/>